<dbReference type="OrthoDB" id="1863935at2759"/>
<comment type="caution">
    <text evidence="2">The sequence shown here is derived from an EMBL/GenBank/DDBJ whole genome shotgun (WGS) entry which is preliminary data.</text>
</comment>
<dbReference type="InterPro" id="IPR001810">
    <property type="entry name" value="F-box_dom"/>
</dbReference>
<name>A0A443P8A6_9MAGN</name>
<proteinExistence type="predicted"/>
<dbReference type="EMBL" id="QPKB01000006">
    <property type="protein sequence ID" value="RWR86987.1"/>
    <property type="molecule type" value="Genomic_DNA"/>
</dbReference>
<dbReference type="PANTHER" id="PTHR33127">
    <property type="entry name" value="TRANSMEMBRANE PROTEIN"/>
    <property type="match status" value="1"/>
</dbReference>
<dbReference type="Proteomes" id="UP000283530">
    <property type="component" value="Unassembled WGS sequence"/>
</dbReference>
<dbReference type="Pfam" id="PF00646">
    <property type="entry name" value="F-box"/>
    <property type="match status" value="1"/>
</dbReference>
<sequence length="898" mass="102468">MGKVNLVVLEKTLEENGKGREMKAKVEKVAAEAKVAVEAEGEKVEMVEIEAEVAVGAEGGKVEMVEIEAEVAAGAEEAKVEMVEIEAEVATGAVEGEENLMVEMVASKGWEESQMEKVGERTLKHLKSLEFSRSSMEVENKTLRPWLVFQHEGHEQTQTFLDMTVRSYHLRSVRQMYNKDVKLSYCGWLLLEDSSGRFCLFNPESLREIEVPQVTKEFRDYICVLSVPPTDPNCNLILLRTDAHVIYYCRITEDSGFSEVQFDCLKTTGDRFDGALSCKGKIYVITIHFGFGVIDFDSSNRCPTIRDLGVPSPVREVWFDTTLYLVESRGEVFLVLLIFHWQKHMASDVLVFKMDFSQMLWVKASSIDDRVFFLSKSGSLSCSAFELGLEGSQVFFYFERDMSLHSYHMKERSISAHLTCPNVQRPWKSPFWVMHTNQEVKANTEKIGNSDLYIKADMEKMQLTSAHDKVVGVKMAKGIVKRKIFVDERPWSDLPIEIVMLIETSLTPVALARMRSICKSWRSIVPPAWLPLNPCLIFQEEIDGLYKFFDPLSKKVYTADIPELHGTTFHYSKGGWLLVSLDDSYAFFFNPFTKEKIDLPWFVHPYAAISSLTFSSIPTSSDCIVFSIHNYHPFDNISIETCSPGDETWNWCVHFDGVSPHFLVGSTNAVFINGLVYYVGLQGNLGVYNVSENTWNVLQKPEPLQLPMGCCFLIEYEGELVLVYTHQTQIMVFTLDQTNMVWAVVEGLEDLTLFLNRSTSLAMIVDKEATGAIRDMKNKIYCSRFHRDSNDALIYSMELKSHQLDFYRSKEFLKCTWIEPTGFKFGLDSQGNILSIIPRSRFVMLREKLEDVSKQQEALIDIFPEERTRRDKGGEFEKEIQAGGRSGLRLYRRSEGTN</sequence>
<evidence type="ECO:0000313" key="3">
    <source>
        <dbReference type="Proteomes" id="UP000283530"/>
    </source>
</evidence>
<evidence type="ECO:0000259" key="1">
    <source>
        <dbReference type="PROSITE" id="PS50181"/>
    </source>
</evidence>
<dbReference type="Gene3D" id="1.20.1280.50">
    <property type="match status" value="1"/>
</dbReference>
<dbReference type="SUPFAM" id="SSF81383">
    <property type="entry name" value="F-box domain"/>
    <property type="match status" value="1"/>
</dbReference>
<feature type="domain" description="F-box" evidence="1">
    <location>
        <begin position="488"/>
        <end position="532"/>
    </location>
</feature>
<dbReference type="SUPFAM" id="SSF69322">
    <property type="entry name" value="Tricorn protease domain 2"/>
    <property type="match status" value="1"/>
</dbReference>
<dbReference type="Pfam" id="PF03478">
    <property type="entry name" value="Beta-prop_KIB1-4"/>
    <property type="match status" value="2"/>
</dbReference>
<dbReference type="PANTHER" id="PTHR33127:SF5">
    <property type="entry name" value="TRANSMEMBRANE PROTEIN"/>
    <property type="match status" value="1"/>
</dbReference>
<keyword evidence="3" id="KW-1185">Reference proteome</keyword>
<dbReference type="PROSITE" id="PS50181">
    <property type="entry name" value="FBOX"/>
    <property type="match status" value="1"/>
</dbReference>
<reference evidence="2 3" key="1">
    <citation type="journal article" date="2019" name="Nat. Plants">
        <title>Stout camphor tree genome fills gaps in understanding of flowering plant genome evolution.</title>
        <authorList>
            <person name="Chaw S.M."/>
            <person name="Liu Y.C."/>
            <person name="Wu Y.W."/>
            <person name="Wang H.Y."/>
            <person name="Lin C.I."/>
            <person name="Wu C.S."/>
            <person name="Ke H.M."/>
            <person name="Chang L.Y."/>
            <person name="Hsu C.Y."/>
            <person name="Yang H.T."/>
            <person name="Sudianto E."/>
            <person name="Hsu M.H."/>
            <person name="Wu K.P."/>
            <person name="Wang L.N."/>
            <person name="Leebens-Mack J.H."/>
            <person name="Tsai I.J."/>
        </authorList>
    </citation>
    <scope>NUCLEOTIDE SEQUENCE [LARGE SCALE GENOMIC DNA]</scope>
    <source>
        <strain evidence="3">cv. Chaw 1501</strain>
        <tissue evidence="2">Young leaves</tissue>
    </source>
</reference>
<evidence type="ECO:0000313" key="2">
    <source>
        <dbReference type="EMBL" id="RWR86987.1"/>
    </source>
</evidence>
<accession>A0A443P8A6</accession>
<protein>
    <submittedName>
        <fullName evidence="2">Sec1-like protein</fullName>
    </submittedName>
</protein>
<gene>
    <name evidence="2" type="ORF">CKAN_01591200</name>
</gene>
<organism evidence="2 3">
    <name type="scientific">Cinnamomum micranthum f. kanehirae</name>
    <dbReference type="NCBI Taxonomy" id="337451"/>
    <lineage>
        <taxon>Eukaryota</taxon>
        <taxon>Viridiplantae</taxon>
        <taxon>Streptophyta</taxon>
        <taxon>Embryophyta</taxon>
        <taxon>Tracheophyta</taxon>
        <taxon>Spermatophyta</taxon>
        <taxon>Magnoliopsida</taxon>
        <taxon>Magnoliidae</taxon>
        <taxon>Laurales</taxon>
        <taxon>Lauraceae</taxon>
        <taxon>Cinnamomum</taxon>
    </lineage>
</organism>
<dbReference type="InterPro" id="IPR036047">
    <property type="entry name" value="F-box-like_dom_sf"/>
</dbReference>
<dbReference type="InterPro" id="IPR005174">
    <property type="entry name" value="KIB1-4_b-propeller"/>
</dbReference>
<dbReference type="STRING" id="337451.A0A443P8A6"/>
<dbReference type="AlphaFoldDB" id="A0A443P8A6"/>